<sequence length="400" mass="45498">MSAPLSVSIVVQGRFHAFALAEALIKKGVPLKLYTNYPAFKAEQFGVPRGNLKCLPLLGLLHRYGYRWGWVEKCQALERLLHQGFSRWTSRCIMQDETDIVHAFSGVALETYRDLERRRRPVLRLLMRGSAHISDQYKELHRESRLAGAQVELPSTWMMHRERQEYQVSHNIVTLSSYARNSFLQRGYEEDKILRLALGSDYTMFRPSREVVDQRLARIRSGAPLKVLFTGNVSLQKGVRDMISVARALRGRMEFRLVGGVTPDAMSQVAGASELFELVPRVPESELPGIYNQADVFFFPTLHDGFAAVLAQAKAACLPVLCTSHCAGPDLITDDLTGWVLPTRRPDLFIQRLSSYDQDREALARQVENLWLIQDKRGWDLVADDFLTMSEKAYAGLRRT</sequence>
<dbReference type="Pfam" id="PF13692">
    <property type="entry name" value="Glyco_trans_1_4"/>
    <property type="match status" value="1"/>
</dbReference>
<reference evidence="1 2" key="1">
    <citation type="submission" date="2019-07" db="EMBL/GenBank/DDBJ databases">
        <title>Whole genome shotgun sequence of Brevifollis gellanilyticus NBRC 108608.</title>
        <authorList>
            <person name="Hosoyama A."/>
            <person name="Uohara A."/>
            <person name="Ohji S."/>
            <person name="Ichikawa N."/>
        </authorList>
    </citation>
    <scope>NUCLEOTIDE SEQUENCE [LARGE SCALE GENOMIC DNA]</scope>
    <source>
        <strain evidence="1 2">NBRC 108608</strain>
    </source>
</reference>
<dbReference type="SUPFAM" id="SSF53756">
    <property type="entry name" value="UDP-Glycosyltransferase/glycogen phosphorylase"/>
    <property type="match status" value="1"/>
</dbReference>
<keyword evidence="2" id="KW-1185">Reference proteome</keyword>
<dbReference type="OrthoDB" id="9802525at2"/>
<dbReference type="EMBL" id="BKAG01000018">
    <property type="protein sequence ID" value="GEP43524.1"/>
    <property type="molecule type" value="Genomic_DNA"/>
</dbReference>
<evidence type="ECO:0000313" key="2">
    <source>
        <dbReference type="Proteomes" id="UP000321577"/>
    </source>
</evidence>
<comment type="caution">
    <text evidence="1">The sequence shown here is derived from an EMBL/GenBank/DDBJ whole genome shotgun (WGS) entry which is preliminary data.</text>
</comment>
<dbReference type="RefSeq" id="WP_146851098.1">
    <property type="nucleotide sequence ID" value="NZ_BKAG01000018.1"/>
</dbReference>
<accession>A0A512M9W0</accession>
<dbReference type="PANTHER" id="PTHR12526:SF626">
    <property type="entry name" value="GLL4300 PROTEIN"/>
    <property type="match status" value="1"/>
</dbReference>
<name>A0A512M9W0_9BACT</name>
<evidence type="ECO:0000313" key="1">
    <source>
        <dbReference type="EMBL" id="GEP43524.1"/>
    </source>
</evidence>
<gene>
    <name evidence="1" type="ORF">BGE01nite_28150</name>
</gene>
<dbReference type="PANTHER" id="PTHR12526">
    <property type="entry name" value="GLYCOSYLTRANSFERASE"/>
    <property type="match status" value="1"/>
</dbReference>
<protein>
    <submittedName>
        <fullName evidence="1">Uncharacterized protein</fullName>
    </submittedName>
</protein>
<dbReference type="AlphaFoldDB" id="A0A512M9W0"/>
<dbReference type="CDD" id="cd03801">
    <property type="entry name" value="GT4_PimA-like"/>
    <property type="match status" value="1"/>
</dbReference>
<proteinExistence type="predicted"/>
<organism evidence="1 2">
    <name type="scientific">Brevifollis gellanilyticus</name>
    <dbReference type="NCBI Taxonomy" id="748831"/>
    <lineage>
        <taxon>Bacteria</taxon>
        <taxon>Pseudomonadati</taxon>
        <taxon>Verrucomicrobiota</taxon>
        <taxon>Verrucomicrobiia</taxon>
        <taxon>Verrucomicrobiales</taxon>
        <taxon>Verrucomicrobiaceae</taxon>
    </lineage>
</organism>
<dbReference type="Gene3D" id="3.40.50.2000">
    <property type="entry name" value="Glycogen Phosphorylase B"/>
    <property type="match status" value="2"/>
</dbReference>
<dbReference type="Proteomes" id="UP000321577">
    <property type="component" value="Unassembled WGS sequence"/>
</dbReference>